<reference evidence="3 4" key="1">
    <citation type="submission" date="2018-09" db="EMBL/GenBank/DDBJ databases">
        <title>Comparative genomics of Leucobacter spp.</title>
        <authorList>
            <person name="Reis A.C."/>
            <person name="Kolvenbach B.A."/>
            <person name="Corvini P.F.X."/>
            <person name="Nunes O.C."/>
        </authorList>
    </citation>
    <scope>NUCLEOTIDE SEQUENCE [LARGE SCALE GENOMIC DNA]</scope>
    <source>
        <strain evidence="3 4">TAN 31504</strain>
    </source>
</reference>
<comment type="caution">
    <text evidence="3">The sequence shown here is derived from an EMBL/GenBank/DDBJ whole genome shotgun (WGS) entry which is preliminary data.</text>
</comment>
<dbReference type="Proteomes" id="UP001645859">
    <property type="component" value="Unassembled WGS sequence"/>
</dbReference>
<keyword evidence="1" id="KW-0732">Signal</keyword>
<evidence type="ECO:0000259" key="2">
    <source>
        <dbReference type="Pfam" id="PF01551"/>
    </source>
</evidence>
<protein>
    <submittedName>
        <fullName evidence="3">M23 family metallopeptidase</fullName>
    </submittedName>
</protein>
<dbReference type="InterPro" id="IPR011055">
    <property type="entry name" value="Dup_hybrid_motif"/>
</dbReference>
<sequence>MSATSTGAVAVAAVLLGLPVVAAAAHLESTHRAAAAADAAALAAADALTGWVEGEPCALAAEVVAAAGGELRECELAAQRGEARVRVAVGLPPMRAHAAARAAPPGLPAQGGDPAEDGWVWPAAVRAVSQGLHDGLAIDLAVPAGAQLTAPARGVVVFAGSDEASLPEACRVNPDWWRGPNFTVIVRHDRPAGPVYSSHNHVAPGSSAALGIVPGVGVAAGQPLAVAGMSGCTSGPHSHFTLATSPTNAFPDLNPFDFLGSP</sequence>
<dbReference type="EMBL" id="QYAC01000002">
    <property type="protein sequence ID" value="MBL3678633.1"/>
    <property type="molecule type" value="Genomic_DNA"/>
</dbReference>
<feature type="chain" id="PRO_5047056283" evidence="1">
    <location>
        <begin position="25"/>
        <end position="262"/>
    </location>
</feature>
<evidence type="ECO:0000313" key="4">
    <source>
        <dbReference type="Proteomes" id="UP001645859"/>
    </source>
</evidence>
<feature type="domain" description="M23ase beta-sheet core" evidence="2">
    <location>
        <begin position="137"/>
        <end position="243"/>
    </location>
</feature>
<dbReference type="Pfam" id="PF01551">
    <property type="entry name" value="Peptidase_M23"/>
    <property type="match status" value="1"/>
</dbReference>
<dbReference type="InterPro" id="IPR016047">
    <property type="entry name" value="M23ase_b-sheet_dom"/>
</dbReference>
<feature type="signal peptide" evidence="1">
    <location>
        <begin position="1"/>
        <end position="24"/>
    </location>
</feature>
<dbReference type="SUPFAM" id="SSF51261">
    <property type="entry name" value="Duplicated hybrid motif"/>
    <property type="match status" value="1"/>
</dbReference>
<organism evidence="3 4">
    <name type="scientific">Leucobacter chromiireducens subsp. solipictus</name>
    <dbReference type="NCBI Taxonomy" id="398235"/>
    <lineage>
        <taxon>Bacteria</taxon>
        <taxon>Bacillati</taxon>
        <taxon>Actinomycetota</taxon>
        <taxon>Actinomycetes</taxon>
        <taxon>Micrococcales</taxon>
        <taxon>Microbacteriaceae</taxon>
        <taxon>Leucobacter</taxon>
    </lineage>
</organism>
<keyword evidence="4" id="KW-1185">Reference proteome</keyword>
<gene>
    <name evidence="3" type="ORF">D3230_04890</name>
</gene>
<dbReference type="CDD" id="cd12797">
    <property type="entry name" value="M23_peptidase"/>
    <property type="match status" value="1"/>
</dbReference>
<dbReference type="RefSeq" id="WP_202343888.1">
    <property type="nucleotide sequence ID" value="NZ_BAAAPI010000008.1"/>
</dbReference>
<name>A0ABS1SHA1_9MICO</name>
<evidence type="ECO:0000313" key="3">
    <source>
        <dbReference type="EMBL" id="MBL3678633.1"/>
    </source>
</evidence>
<evidence type="ECO:0000256" key="1">
    <source>
        <dbReference type="SAM" id="SignalP"/>
    </source>
</evidence>
<accession>A0ABS1SHA1</accession>
<proteinExistence type="predicted"/>
<dbReference type="Gene3D" id="2.70.70.10">
    <property type="entry name" value="Glucose Permease (Domain IIA)"/>
    <property type="match status" value="1"/>
</dbReference>